<evidence type="ECO:0000313" key="2">
    <source>
        <dbReference type="Proteomes" id="UP000316801"/>
    </source>
</evidence>
<dbReference type="RefSeq" id="WP_143127002.1">
    <property type="nucleotide sequence ID" value="NZ_VJMG01000065.1"/>
</dbReference>
<comment type="caution">
    <text evidence="1">The sequence shown here is derived from an EMBL/GenBank/DDBJ whole genome shotgun (WGS) entry which is preliminary data.</text>
</comment>
<dbReference type="AlphaFoldDB" id="A0A549T0V7"/>
<protein>
    <submittedName>
        <fullName evidence="1">Uncharacterized protein</fullName>
    </submittedName>
</protein>
<dbReference type="EMBL" id="VJMG01000065">
    <property type="protein sequence ID" value="TRL35512.1"/>
    <property type="molecule type" value="Genomic_DNA"/>
</dbReference>
<organism evidence="1 2">
    <name type="scientific">Rhizobium straminoryzae</name>
    <dbReference type="NCBI Taxonomy" id="1387186"/>
    <lineage>
        <taxon>Bacteria</taxon>
        <taxon>Pseudomonadati</taxon>
        <taxon>Pseudomonadota</taxon>
        <taxon>Alphaproteobacteria</taxon>
        <taxon>Hyphomicrobiales</taxon>
        <taxon>Rhizobiaceae</taxon>
        <taxon>Rhizobium/Agrobacterium group</taxon>
        <taxon>Rhizobium</taxon>
    </lineage>
</organism>
<dbReference type="SUPFAM" id="SSF46785">
    <property type="entry name" value="Winged helix' DNA-binding domain"/>
    <property type="match status" value="1"/>
</dbReference>
<accession>A0A549T0V7</accession>
<proteinExistence type="predicted"/>
<sequence>MTVVPFYGTPSDMTPALFSALTPDLQTLAILLMRERDAPASLMMRATGLTQRDLDRCASARHCVMIGAGPERMAEDCVVEASRRYALPVNAARALVWLHAQGGEATISHQALEENAGLGIGTAQTALPWLITAGHLDRLGASHRNVASTYQVTPTGKALAAHLTGGAAA</sequence>
<gene>
    <name evidence="1" type="ORF">FNA46_20145</name>
</gene>
<dbReference type="InterPro" id="IPR036390">
    <property type="entry name" value="WH_DNA-bd_sf"/>
</dbReference>
<evidence type="ECO:0000313" key="1">
    <source>
        <dbReference type="EMBL" id="TRL35512.1"/>
    </source>
</evidence>
<dbReference type="Proteomes" id="UP000316801">
    <property type="component" value="Unassembled WGS sequence"/>
</dbReference>
<reference evidence="1 2" key="1">
    <citation type="submission" date="2019-07" db="EMBL/GenBank/DDBJ databases">
        <title>Ln-dependent methylotrophs.</title>
        <authorList>
            <person name="Tani A."/>
        </authorList>
    </citation>
    <scope>NUCLEOTIDE SEQUENCE [LARGE SCALE GENOMIC DNA]</scope>
    <source>
        <strain evidence="1 2">SM12</strain>
    </source>
</reference>
<keyword evidence="2" id="KW-1185">Reference proteome</keyword>
<name>A0A549T0V7_9HYPH</name>